<sequence>MPLHRAQLYADSIVTLVDFGPGVPQDSMRRMVSRLKALRFPKLAVLQGLRVESKDQISLLKCLARTAPGLNTIEVDTWPESGSILTVLSRFTALTCLDVDLVYGGPRAVDGLEDYEADTQAAVWKELRSASLTWGHTGCERIPPKMTKTLVQSARLVELRLRSKVYGDDLGRYSEGSAQEALSLRTLHTLELWPANRRAWEWVGAMSGLRSLTLSFLPGEAEPEDLLCLSPLSGLTELVITQRPTIVRATFPLAAEHLLEMTASMRGLELLRCDLASGSLHNAKGLTERIACEHPRLKELRFGFGIYQPDESLLASAFLPRHQSMRRLLVSKVLAVNKGVEHVDPVVSLEHLDRAADAFKSLFPQLEVFRTEEDPFEKVF</sequence>
<dbReference type="Proteomes" id="UP001232148">
    <property type="component" value="Unassembled WGS sequence"/>
</dbReference>
<accession>A0AAD9LXA7</accession>
<dbReference type="AlphaFoldDB" id="A0AAD9LXA7"/>
<gene>
    <name evidence="1" type="ORF">LX32DRAFT_697106</name>
</gene>
<protein>
    <recommendedName>
        <fullName evidence="3">F-box domain-containing protein</fullName>
    </recommendedName>
</protein>
<comment type="caution">
    <text evidence="1">The sequence shown here is derived from an EMBL/GenBank/DDBJ whole genome shotgun (WGS) entry which is preliminary data.</text>
</comment>
<reference evidence="1" key="1">
    <citation type="submission" date="2021-06" db="EMBL/GenBank/DDBJ databases">
        <title>Comparative genomics, transcriptomics and evolutionary studies reveal genomic signatures of adaptation to plant cell wall in hemibiotrophic fungi.</title>
        <authorList>
            <consortium name="DOE Joint Genome Institute"/>
            <person name="Baroncelli R."/>
            <person name="Diaz J.F."/>
            <person name="Benocci T."/>
            <person name="Peng M."/>
            <person name="Battaglia E."/>
            <person name="Haridas S."/>
            <person name="Andreopoulos W."/>
            <person name="Labutti K."/>
            <person name="Pangilinan J."/>
            <person name="Floch G.L."/>
            <person name="Makela M.R."/>
            <person name="Henrissat B."/>
            <person name="Grigoriev I.V."/>
            <person name="Crouch J.A."/>
            <person name="De Vries R.P."/>
            <person name="Sukno S.A."/>
            <person name="Thon M.R."/>
        </authorList>
    </citation>
    <scope>NUCLEOTIDE SEQUENCE</scope>
    <source>
        <strain evidence="1">MAFF235873</strain>
    </source>
</reference>
<evidence type="ECO:0000313" key="1">
    <source>
        <dbReference type="EMBL" id="KAK2024539.1"/>
    </source>
</evidence>
<dbReference type="EMBL" id="MU842962">
    <property type="protein sequence ID" value="KAK2024539.1"/>
    <property type="molecule type" value="Genomic_DNA"/>
</dbReference>
<dbReference type="InterPro" id="IPR032675">
    <property type="entry name" value="LRR_dom_sf"/>
</dbReference>
<name>A0AAD9LXA7_9PEZI</name>
<evidence type="ECO:0008006" key="3">
    <source>
        <dbReference type="Google" id="ProtNLM"/>
    </source>
</evidence>
<dbReference type="Gene3D" id="3.80.10.10">
    <property type="entry name" value="Ribonuclease Inhibitor"/>
    <property type="match status" value="1"/>
</dbReference>
<keyword evidence="2" id="KW-1185">Reference proteome</keyword>
<organism evidence="1 2">
    <name type="scientific">Colletotrichum zoysiae</name>
    <dbReference type="NCBI Taxonomy" id="1216348"/>
    <lineage>
        <taxon>Eukaryota</taxon>
        <taxon>Fungi</taxon>
        <taxon>Dikarya</taxon>
        <taxon>Ascomycota</taxon>
        <taxon>Pezizomycotina</taxon>
        <taxon>Sordariomycetes</taxon>
        <taxon>Hypocreomycetidae</taxon>
        <taxon>Glomerellales</taxon>
        <taxon>Glomerellaceae</taxon>
        <taxon>Colletotrichum</taxon>
        <taxon>Colletotrichum graminicola species complex</taxon>
    </lineage>
</organism>
<evidence type="ECO:0000313" key="2">
    <source>
        <dbReference type="Proteomes" id="UP001232148"/>
    </source>
</evidence>
<proteinExistence type="predicted"/>